<name>A0A2Z6RMY6_9GLOM</name>
<keyword evidence="2" id="KW-1133">Transmembrane helix</keyword>
<feature type="transmembrane region" description="Helical" evidence="2">
    <location>
        <begin position="111"/>
        <end position="132"/>
    </location>
</feature>
<protein>
    <recommendedName>
        <fullName evidence="3">Fungal lipase-type domain-containing protein</fullName>
    </recommendedName>
</protein>
<dbReference type="SUPFAM" id="SSF53474">
    <property type="entry name" value="alpha/beta-Hydrolases"/>
    <property type="match status" value="1"/>
</dbReference>
<feature type="compositionally biased region" description="Low complexity" evidence="1">
    <location>
        <begin position="24"/>
        <end position="40"/>
    </location>
</feature>
<dbReference type="InterPro" id="IPR029058">
    <property type="entry name" value="AB_hydrolase_fold"/>
</dbReference>
<dbReference type="InterPro" id="IPR051218">
    <property type="entry name" value="Sec_MonoDiacylglyc_Lipase"/>
</dbReference>
<evidence type="ECO:0000313" key="4">
    <source>
        <dbReference type="EMBL" id="GBB99564.1"/>
    </source>
</evidence>
<accession>A0A2Z6RMY6</accession>
<evidence type="ECO:0000259" key="3">
    <source>
        <dbReference type="Pfam" id="PF01764"/>
    </source>
</evidence>
<keyword evidence="2" id="KW-0812">Transmembrane</keyword>
<feature type="region of interest" description="Disordered" evidence="1">
    <location>
        <begin position="21"/>
        <end position="40"/>
    </location>
</feature>
<reference evidence="4 5" key="1">
    <citation type="submission" date="2017-11" db="EMBL/GenBank/DDBJ databases">
        <title>The genome of Rhizophagus clarus HR1 reveals common genetic basis of auxotrophy among arbuscular mycorrhizal fungi.</title>
        <authorList>
            <person name="Kobayashi Y."/>
        </authorList>
    </citation>
    <scope>NUCLEOTIDE SEQUENCE [LARGE SCALE GENOMIC DNA]</scope>
    <source>
        <strain evidence="4 5">HR1</strain>
    </source>
</reference>
<evidence type="ECO:0000256" key="2">
    <source>
        <dbReference type="SAM" id="Phobius"/>
    </source>
</evidence>
<dbReference type="STRING" id="94130.A0A2Z6RMY6"/>
<gene>
    <name evidence="4" type="ORF">RclHR1_03560019</name>
</gene>
<feature type="domain" description="Fungal lipase-type" evidence="3">
    <location>
        <begin position="280"/>
        <end position="450"/>
    </location>
</feature>
<organism evidence="4 5">
    <name type="scientific">Rhizophagus clarus</name>
    <dbReference type="NCBI Taxonomy" id="94130"/>
    <lineage>
        <taxon>Eukaryota</taxon>
        <taxon>Fungi</taxon>
        <taxon>Fungi incertae sedis</taxon>
        <taxon>Mucoromycota</taxon>
        <taxon>Glomeromycotina</taxon>
        <taxon>Glomeromycetes</taxon>
        <taxon>Glomerales</taxon>
        <taxon>Glomeraceae</taxon>
        <taxon>Rhizophagus</taxon>
    </lineage>
</organism>
<dbReference type="Pfam" id="PF01764">
    <property type="entry name" value="Lipase_3"/>
    <property type="match status" value="1"/>
</dbReference>
<comment type="caution">
    <text evidence="4">The sequence shown here is derived from an EMBL/GenBank/DDBJ whole genome shotgun (WGS) entry which is preliminary data.</text>
</comment>
<dbReference type="PANTHER" id="PTHR45856">
    <property type="entry name" value="ALPHA/BETA-HYDROLASES SUPERFAMILY PROTEIN"/>
    <property type="match status" value="1"/>
</dbReference>
<evidence type="ECO:0000313" key="5">
    <source>
        <dbReference type="Proteomes" id="UP000247702"/>
    </source>
</evidence>
<dbReference type="Gene3D" id="3.40.50.1820">
    <property type="entry name" value="alpha/beta hydrolase"/>
    <property type="match status" value="1"/>
</dbReference>
<dbReference type="EMBL" id="BEXD01002846">
    <property type="protein sequence ID" value="GBB99564.1"/>
    <property type="molecule type" value="Genomic_DNA"/>
</dbReference>
<keyword evidence="2" id="KW-0472">Membrane</keyword>
<dbReference type="InterPro" id="IPR002921">
    <property type="entry name" value="Fungal_lipase-type"/>
</dbReference>
<dbReference type="AlphaFoldDB" id="A0A2Z6RMY6"/>
<dbReference type="Proteomes" id="UP000247702">
    <property type="component" value="Unassembled WGS sequence"/>
</dbReference>
<dbReference type="PANTHER" id="PTHR45856:SF24">
    <property type="entry name" value="FUNGAL LIPASE-LIKE DOMAIN-CONTAINING PROTEIN"/>
    <property type="match status" value="1"/>
</dbReference>
<sequence length="582" mass="67406">MSLEFLEKFDVEKIFTIKDKQHKTNNNSNNDNETSNNGNNDVSIKMKIPKVDRPHIVDLCSTKKVLPKVLENVPLIYPSINYINYFIQVLQHLFLTIIFDWTAIITHPVNFLLTFVLFPMAAIILFLLEIILKFISFLNLDSNNESVLQSWSKLIPLTELLENLRSGMESLDQPLSSDIHKGFNLNRAQFLLFLSSVMYERNEKQVIKAHRIISKMKEDIKNINDEDLEQVHTILKESEKGISDQIKGFDLQFTSLSELNTLGGPYVGMFWSEKGNFITIACKGTTPTNFSEWLTNASFQRTDARSYLFGEVHQGFYSQLFPNNDYDSAKLNRNCPATRIIEAVNQKSEEIRLRKMNGNDNKETPLVNIYVTGHSLGGALANLLYGRLIKYPQCLGEHCILRDGTTFASPSIGDSDFAAEFSSLCNRSTEEYKTLWRIVCDSDIVPRVPIGHNNPKLRKYTQKIHIMNYFHVGEEIRFYQDGTRPSSMRDIFNDNKELIFFEHGLEWSEWRSLFGFYDPFDDKKHNIKSSFDPKYDMRLIPIERLLLPLIRNHMTHRYLVALEKSRDFFDNKNKVKGSDIIV</sequence>
<evidence type="ECO:0000256" key="1">
    <source>
        <dbReference type="SAM" id="MobiDB-lite"/>
    </source>
</evidence>
<proteinExistence type="predicted"/>
<dbReference type="CDD" id="cd00519">
    <property type="entry name" value="Lipase_3"/>
    <property type="match status" value="1"/>
</dbReference>
<dbReference type="GO" id="GO:0006629">
    <property type="term" value="P:lipid metabolic process"/>
    <property type="evidence" value="ECO:0007669"/>
    <property type="project" value="InterPro"/>
</dbReference>
<feature type="transmembrane region" description="Helical" evidence="2">
    <location>
        <begin position="85"/>
        <end position="105"/>
    </location>
</feature>
<keyword evidence="5" id="KW-1185">Reference proteome</keyword>